<dbReference type="Proteomes" id="UP001642483">
    <property type="component" value="Unassembled WGS sequence"/>
</dbReference>
<name>A0ABP0GLQ9_CLALP</name>
<comment type="subcellular location">
    <subcellularLocation>
        <location evidence="3">Cytoplasm</location>
    </subcellularLocation>
</comment>
<evidence type="ECO:0000256" key="1">
    <source>
        <dbReference type="ARBA" id="ARBA00022490"/>
    </source>
</evidence>
<comment type="caution">
    <text evidence="4">The sequence shown here is derived from an EMBL/GenBank/DDBJ whole genome shotgun (WGS) entry which is preliminary data.</text>
</comment>
<dbReference type="Pfam" id="PF10288">
    <property type="entry name" value="CTU2"/>
    <property type="match status" value="1"/>
</dbReference>
<evidence type="ECO:0000313" key="5">
    <source>
        <dbReference type="Proteomes" id="UP001642483"/>
    </source>
</evidence>
<dbReference type="InterPro" id="IPR014729">
    <property type="entry name" value="Rossmann-like_a/b/a_fold"/>
</dbReference>
<keyword evidence="1 3" id="KW-0963">Cytoplasm</keyword>
<dbReference type="InterPro" id="IPR019407">
    <property type="entry name" value="CTU2"/>
</dbReference>
<dbReference type="HAMAP" id="MF_03054">
    <property type="entry name" value="CTU2"/>
    <property type="match status" value="1"/>
</dbReference>
<dbReference type="PANTHER" id="PTHR20882:SF14">
    <property type="entry name" value="CYTOPLASMIC TRNA 2-THIOLATION PROTEIN 2"/>
    <property type="match status" value="1"/>
</dbReference>
<accession>A0ABP0GLQ9</accession>
<evidence type="ECO:0000256" key="3">
    <source>
        <dbReference type="HAMAP-Rule" id="MF_03054"/>
    </source>
</evidence>
<reference evidence="4 5" key="1">
    <citation type="submission" date="2024-02" db="EMBL/GenBank/DDBJ databases">
        <authorList>
            <person name="Daric V."/>
            <person name="Darras S."/>
        </authorList>
    </citation>
    <scope>NUCLEOTIDE SEQUENCE [LARGE SCALE GENOMIC DNA]</scope>
</reference>
<comment type="similarity">
    <text evidence="3">Belongs to the CTU2/NCS2 family.</text>
</comment>
<dbReference type="Gene3D" id="3.40.50.620">
    <property type="entry name" value="HUPs"/>
    <property type="match status" value="1"/>
</dbReference>
<proteinExistence type="inferred from homology"/>
<gene>
    <name evidence="4" type="ORF">CVLEPA_LOCUS25845</name>
</gene>
<comment type="pathway">
    <text evidence="3">tRNA modification; 5-methoxycarbonylmethyl-2-thiouridine-tRNA biosynthesis.</text>
</comment>
<dbReference type="PANTHER" id="PTHR20882">
    <property type="entry name" value="CYTOPLASMIC TRNA 2-THIOLATION PROTEIN 2"/>
    <property type="match status" value="1"/>
</dbReference>
<protein>
    <recommendedName>
        <fullName evidence="3">Cytoplasmic tRNA 2-thiolation protein 2</fullName>
    </recommendedName>
</protein>
<keyword evidence="5" id="KW-1185">Reference proteome</keyword>
<organism evidence="4 5">
    <name type="scientific">Clavelina lepadiformis</name>
    <name type="common">Light-bulb sea squirt</name>
    <name type="synonym">Ascidia lepadiformis</name>
    <dbReference type="NCBI Taxonomy" id="159417"/>
    <lineage>
        <taxon>Eukaryota</taxon>
        <taxon>Metazoa</taxon>
        <taxon>Chordata</taxon>
        <taxon>Tunicata</taxon>
        <taxon>Ascidiacea</taxon>
        <taxon>Aplousobranchia</taxon>
        <taxon>Clavelinidae</taxon>
        <taxon>Clavelina</taxon>
    </lineage>
</organism>
<evidence type="ECO:0000256" key="2">
    <source>
        <dbReference type="ARBA" id="ARBA00022694"/>
    </source>
</evidence>
<keyword evidence="2 3" id="KW-0819">tRNA processing</keyword>
<sequence>MCQVHGEDDIILDSLVPSISSGAGRKCVKCNENVAIIMIGTNGTFCELCFEKHFTHKFRASMGRNPVVRNGEKVAIAFSGGSNSAALINLVKEGLSNNAARKLKFKAGIIFVDESSIYPHIDGMNNKLEEVRDLMIDSGFPYHVIKLEEVLNVDDINIEITSGMATTSKSMMIHEIIHSSLTLTAKQELLYRLRCRLLSYKATQLGYNHVFLGETSTRLAVNILSNVALGRGFHLAQDTGFTDGERHQKIGCDLLRPLRDVTTKEVVMYNTLHKVKTVFFPNMATKQSNMSSIQNLTESFVFGLVAGFPSTETTVYRTSNKIKGVKFVEGNAKTISTTKFCSLCLGVMDTHSSNSKASAKADLYYSETLCKGLLGSSVESSVDGGKNSSTELRSKTEGSLCYSCLATQKETQSSAKDYLAKLAIKSVQDGDEKEICEKLNDVL</sequence>
<comment type="function">
    <text evidence="3">Plays a central role in 2-thiolation of mcm(5)S(2)U at tRNA wobble positions of tRNA(Lys), tRNA(Glu) and tRNA(Gln). May act by forming a heterodimer with NCS6/CTU1 that ligates sulfur from thiocarboxylated URM1 onto the uridine of tRNAs at wobble position.</text>
</comment>
<dbReference type="EMBL" id="CAWYQH010000130">
    <property type="protein sequence ID" value="CAK8692592.1"/>
    <property type="molecule type" value="Genomic_DNA"/>
</dbReference>
<dbReference type="SUPFAM" id="SSF52402">
    <property type="entry name" value="Adenine nucleotide alpha hydrolases-like"/>
    <property type="match status" value="1"/>
</dbReference>
<evidence type="ECO:0000313" key="4">
    <source>
        <dbReference type="EMBL" id="CAK8692592.1"/>
    </source>
</evidence>